<evidence type="ECO:0000256" key="4">
    <source>
        <dbReference type="SAM" id="MobiDB-lite"/>
    </source>
</evidence>
<proteinExistence type="predicted"/>
<dbReference type="InterPro" id="IPR019775">
    <property type="entry name" value="WD40_repeat_CS"/>
</dbReference>
<evidence type="ECO:0000313" key="6">
    <source>
        <dbReference type="Proteomes" id="UP000613580"/>
    </source>
</evidence>
<dbReference type="InterPro" id="IPR020472">
    <property type="entry name" value="WD40_PAC1"/>
</dbReference>
<dbReference type="GO" id="GO:0000724">
    <property type="term" value="P:double-strand break repair via homologous recombination"/>
    <property type="evidence" value="ECO:0007669"/>
    <property type="project" value="TreeGrafter"/>
</dbReference>
<evidence type="ECO:0000256" key="1">
    <source>
        <dbReference type="ARBA" id="ARBA00022574"/>
    </source>
</evidence>
<sequence>MAPAPAKRRVSYVLPFPSEPVPWLDLPAADVDRLGRVRPLLNPSSRQNHEHTTRSRRPRHRLGVAALALDTSTQLTGRPAPEGILYTAGRDGLLISWDLGLPLRRRTATDNTRLRGRWETLTGWADDTIDEEAEEADERPTLDGDILGDVAASISRRRPSGAREVPFEDEWELDPDVPPPVRVYLARWSHQLHIVARRAPSGNAPKRTQTGSTTYYFATTTRPVRVVSASSDGTVQAWTPHAAGSPDPSIVGIHSDYVRCLASCRTQNWIASGSFDRTIKLWDLSRSQATPDPLITLQPADANSPKCSVYAVAADPFGHAVASGGPERVVRMWDPRSGKRSGKLVGHTDNIRAILLSEDSKYLLTGSADGKFYN</sequence>
<dbReference type="AlphaFoldDB" id="A0A8H6T1A7"/>
<organism evidence="5 6">
    <name type="scientific">Mycena chlorophos</name>
    <name type="common">Agaric fungus</name>
    <name type="synonym">Agaricus chlorophos</name>
    <dbReference type="NCBI Taxonomy" id="658473"/>
    <lineage>
        <taxon>Eukaryota</taxon>
        <taxon>Fungi</taxon>
        <taxon>Dikarya</taxon>
        <taxon>Basidiomycota</taxon>
        <taxon>Agaricomycotina</taxon>
        <taxon>Agaricomycetes</taxon>
        <taxon>Agaricomycetidae</taxon>
        <taxon>Agaricales</taxon>
        <taxon>Marasmiineae</taxon>
        <taxon>Mycenaceae</taxon>
        <taxon>Mycena</taxon>
    </lineage>
</organism>
<name>A0A8H6T1A7_MYCCL</name>
<dbReference type="Pfam" id="PF00400">
    <property type="entry name" value="WD40"/>
    <property type="match status" value="3"/>
</dbReference>
<accession>A0A8H6T1A7</accession>
<evidence type="ECO:0000313" key="5">
    <source>
        <dbReference type="EMBL" id="KAF7308542.1"/>
    </source>
</evidence>
<dbReference type="InterPro" id="IPR001680">
    <property type="entry name" value="WD40_rpt"/>
</dbReference>
<dbReference type="Proteomes" id="UP000613580">
    <property type="component" value="Unassembled WGS sequence"/>
</dbReference>
<protein>
    <submittedName>
        <fullName evidence="5">WD-REPEATS-REGION domain-containing protein</fullName>
    </submittedName>
</protein>
<dbReference type="SUPFAM" id="SSF50978">
    <property type="entry name" value="WD40 repeat-like"/>
    <property type="match status" value="1"/>
</dbReference>
<comment type="caution">
    <text evidence="5">The sequence shown here is derived from an EMBL/GenBank/DDBJ whole genome shotgun (WGS) entry which is preliminary data.</text>
</comment>
<dbReference type="PROSITE" id="PS50294">
    <property type="entry name" value="WD_REPEATS_REGION"/>
    <property type="match status" value="2"/>
</dbReference>
<dbReference type="EMBL" id="JACAZE010000008">
    <property type="protein sequence ID" value="KAF7308542.1"/>
    <property type="molecule type" value="Genomic_DNA"/>
</dbReference>
<dbReference type="PANTHER" id="PTHR19862:SF14">
    <property type="entry name" value="WD REPEAT-CONTAINING PROTEIN 48"/>
    <property type="match status" value="1"/>
</dbReference>
<evidence type="ECO:0000256" key="3">
    <source>
        <dbReference type="PROSITE-ProRule" id="PRU00221"/>
    </source>
</evidence>
<keyword evidence="1 3" id="KW-0853">WD repeat</keyword>
<dbReference type="PROSITE" id="PS00678">
    <property type="entry name" value="WD_REPEATS_1"/>
    <property type="match status" value="1"/>
</dbReference>
<dbReference type="InterPro" id="IPR051246">
    <property type="entry name" value="WDR48"/>
</dbReference>
<evidence type="ECO:0000256" key="2">
    <source>
        <dbReference type="ARBA" id="ARBA00022737"/>
    </source>
</evidence>
<feature type="repeat" description="WD" evidence="3">
    <location>
        <begin position="302"/>
        <end position="343"/>
    </location>
</feature>
<keyword evidence="2" id="KW-0677">Repeat</keyword>
<dbReference type="PRINTS" id="PR00320">
    <property type="entry name" value="GPROTEINBRPT"/>
</dbReference>
<dbReference type="PANTHER" id="PTHR19862">
    <property type="entry name" value="WD REPEAT-CONTAINING PROTEIN 48"/>
    <property type="match status" value="1"/>
</dbReference>
<reference evidence="5" key="1">
    <citation type="submission" date="2020-05" db="EMBL/GenBank/DDBJ databases">
        <title>Mycena genomes resolve the evolution of fungal bioluminescence.</title>
        <authorList>
            <person name="Tsai I.J."/>
        </authorList>
    </citation>
    <scope>NUCLEOTIDE SEQUENCE</scope>
    <source>
        <strain evidence="5">110903Hualien_Pintung</strain>
    </source>
</reference>
<feature type="repeat" description="WD" evidence="3">
    <location>
        <begin position="251"/>
        <end position="292"/>
    </location>
</feature>
<dbReference type="SMART" id="SM00320">
    <property type="entry name" value="WD40"/>
    <property type="match status" value="5"/>
</dbReference>
<dbReference type="InterPro" id="IPR015943">
    <property type="entry name" value="WD40/YVTN_repeat-like_dom_sf"/>
</dbReference>
<dbReference type="OrthoDB" id="2421129at2759"/>
<gene>
    <name evidence="5" type="ORF">HMN09_00703300</name>
</gene>
<dbReference type="GO" id="GO:0043130">
    <property type="term" value="F:ubiquitin binding"/>
    <property type="evidence" value="ECO:0007669"/>
    <property type="project" value="TreeGrafter"/>
</dbReference>
<keyword evidence="6" id="KW-1185">Reference proteome</keyword>
<feature type="repeat" description="WD" evidence="3">
    <location>
        <begin position="344"/>
        <end position="374"/>
    </location>
</feature>
<dbReference type="Gene3D" id="2.130.10.10">
    <property type="entry name" value="YVTN repeat-like/Quinoprotein amine dehydrogenase"/>
    <property type="match status" value="1"/>
</dbReference>
<dbReference type="PROSITE" id="PS50082">
    <property type="entry name" value="WD_REPEATS_2"/>
    <property type="match status" value="3"/>
</dbReference>
<dbReference type="InterPro" id="IPR036322">
    <property type="entry name" value="WD40_repeat_dom_sf"/>
</dbReference>
<feature type="region of interest" description="Disordered" evidence="4">
    <location>
        <begin position="39"/>
        <end position="60"/>
    </location>
</feature>